<dbReference type="Pfam" id="PF26428">
    <property type="entry name" value="Zwei_Ig_N"/>
    <property type="match status" value="1"/>
</dbReference>
<dbReference type="AlphaFoldDB" id="A0A368H5A6"/>
<organism evidence="2 3">
    <name type="scientific">Ancylostoma caninum</name>
    <name type="common">Dog hookworm</name>
    <dbReference type="NCBI Taxonomy" id="29170"/>
    <lineage>
        <taxon>Eukaryota</taxon>
        <taxon>Metazoa</taxon>
        <taxon>Ecdysozoa</taxon>
        <taxon>Nematoda</taxon>
        <taxon>Chromadorea</taxon>
        <taxon>Rhabditida</taxon>
        <taxon>Rhabditina</taxon>
        <taxon>Rhabditomorpha</taxon>
        <taxon>Strongyloidea</taxon>
        <taxon>Ancylostomatidae</taxon>
        <taxon>Ancylostomatinae</taxon>
        <taxon>Ancylostoma</taxon>
    </lineage>
</organism>
<evidence type="ECO:0000313" key="3">
    <source>
        <dbReference type="Proteomes" id="UP000252519"/>
    </source>
</evidence>
<name>A0A368H5A6_ANCCA</name>
<evidence type="ECO:0000259" key="1">
    <source>
        <dbReference type="Pfam" id="PF26428"/>
    </source>
</evidence>
<evidence type="ECO:0000313" key="2">
    <source>
        <dbReference type="EMBL" id="RCN50928.1"/>
    </source>
</evidence>
<reference evidence="2 3" key="1">
    <citation type="submission" date="2014-10" db="EMBL/GenBank/DDBJ databases">
        <title>Draft genome of the hookworm Ancylostoma caninum.</title>
        <authorList>
            <person name="Mitreva M."/>
        </authorList>
    </citation>
    <scope>NUCLEOTIDE SEQUENCE [LARGE SCALE GENOMIC DNA]</scope>
    <source>
        <strain evidence="2 3">Baltimore</strain>
    </source>
</reference>
<proteinExistence type="predicted"/>
<gene>
    <name evidence="2" type="ORF">ANCCAN_02941</name>
</gene>
<dbReference type="EMBL" id="JOJR01000018">
    <property type="protein sequence ID" value="RCN50928.1"/>
    <property type="molecule type" value="Genomic_DNA"/>
</dbReference>
<comment type="caution">
    <text evidence="2">The sequence shown here is derived from an EMBL/GenBank/DDBJ whole genome shotgun (WGS) entry which is preliminary data.</text>
</comment>
<dbReference type="Proteomes" id="UP000252519">
    <property type="component" value="Unassembled WGS sequence"/>
</dbReference>
<sequence>MKIRVFDRDQLASDELTCPHQTAINQLGGPLIELRQHFLPADVSIAFTILRNVSAHVLPTLSYVRVVGNLAIVARPIGHVGTDASPVQSNVGEFWCGIEKVGEEIPVEYGEFTRVRDGKVQF</sequence>
<dbReference type="InterPro" id="IPR058814">
    <property type="entry name" value="ZIG1/7_N"/>
</dbReference>
<protein>
    <recommendedName>
        <fullName evidence="1">ZIG1/7 N-terminal domain-containing protein</fullName>
    </recommendedName>
</protein>
<keyword evidence="3" id="KW-1185">Reference proteome</keyword>
<feature type="domain" description="ZIG1/7 N-terminal" evidence="1">
    <location>
        <begin position="64"/>
        <end position="120"/>
    </location>
</feature>
<accession>A0A368H5A6</accession>
<dbReference type="OrthoDB" id="10473524at2759"/>